<evidence type="ECO:0000256" key="3">
    <source>
        <dbReference type="ARBA" id="ARBA00022426"/>
    </source>
</evidence>
<evidence type="ECO:0000256" key="2">
    <source>
        <dbReference type="ARBA" id="ARBA00004651"/>
    </source>
</evidence>
<evidence type="ECO:0000256" key="10">
    <source>
        <dbReference type="ARBA" id="ARBA00023112"/>
    </source>
</evidence>
<keyword evidence="10" id="KW-0921">Nickel transport</keyword>
<dbReference type="OrthoDB" id="9812956at2"/>
<dbReference type="GO" id="GO:0032025">
    <property type="term" value="P:response to cobalt ion"/>
    <property type="evidence" value="ECO:0007669"/>
    <property type="project" value="TreeGrafter"/>
</dbReference>
<dbReference type="GO" id="GO:0006824">
    <property type="term" value="P:cobalt ion transport"/>
    <property type="evidence" value="ECO:0007669"/>
    <property type="project" value="UniProtKB-KW"/>
</dbReference>
<evidence type="ECO:0000256" key="7">
    <source>
        <dbReference type="ARBA" id="ARBA00022692"/>
    </source>
</evidence>
<dbReference type="GO" id="GO:0005886">
    <property type="term" value="C:plasma membrane"/>
    <property type="evidence" value="ECO:0007669"/>
    <property type="project" value="UniProtKB-SubCell"/>
</dbReference>
<name>A0A142G388_AGGAC</name>
<sequence length="343" mass="38048">MKARLFYSIVFIVLVLAIIYLFPWLFKQVVVWQREFNQLISGYLHEIKQQPVYAGSLLIAVSFLYGVFHALGPGHGKFIIAGYLATHQTKLGRSMQITFFSSLTQGVVAISAVSIVVLLLQLSSAYFNLSQLWLERTAYALVILLGLNWCWKSGKTLLKQHRQTKQQLQIKKIEGGLVNEMRVGSLIAGKSAVRISGVFNGHTEHHENCGCGHQHVPNPERLNQSTNIKESLLIILSIGMRPCSGAIFVLFLAYMLDLYAWGVIATLAMALGTGMTLSAFALLVRYARSTAVKMAQWYRLPFANVNTEALMKCLAGIILIFFAMSLLYGTTLPISGGAALFVR</sequence>
<evidence type="ECO:0000256" key="12">
    <source>
        <dbReference type="ARBA" id="ARBA00023285"/>
    </source>
</evidence>
<dbReference type="PANTHER" id="PTHR40659">
    <property type="entry name" value="NICKEL/COBALT EFFLUX SYSTEM RCNA"/>
    <property type="match status" value="1"/>
</dbReference>
<dbReference type="PANTHER" id="PTHR40659:SF1">
    <property type="entry name" value="NICKEL_COBALT EFFLUX SYSTEM RCNA"/>
    <property type="match status" value="1"/>
</dbReference>
<comment type="similarity">
    <text evidence="13">Belongs to the NiCoT transporter (TC 2.A.52) family.</text>
</comment>
<reference evidence="15 17" key="2">
    <citation type="submission" date="2019-08" db="EMBL/GenBank/DDBJ databases">
        <title>Whole genome sequencing of Aggregatibacter actinomycetemcomitans cultured from blood stream infections in Denmark reveals a novel phylogenetic lineage expressing serotype a membrane O polysaccharide.</title>
        <authorList>
            <person name="Nedergaard S."/>
            <person name="Kobel C.M."/>
            <person name="Nielsen M.B."/>
            <person name="Moeller R.T."/>
            <person name="Jensen A.B."/>
            <person name="Noerskov-Lauritsen N."/>
        </authorList>
    </citation>
    <scope>NUCLEOTIDE SEQUENCE [LARGE SCALE GENOMIC DNA]</scope>
    <source>
        <strain evidence="15 17">PN_563</strain>
    </source>
</reference>
<evidence type="ECO:0000256" key="9">
    <source>
        <dbReference type="ARBA" id="ARBA00023065"/>
    </source>
</evidence>
<dbReference type="InterPro" id="IPR051224">
    <property type="entry name" value="NiCoT_RcnA"/>
</dbReference>
<dbReference type="Proteomes" id="UP000072236">
    <property type="component" value="Chromosome"/>
</dbReference>
<evidence type="ECO:0000256" key="11">
    <source>
        <dbReference type="ARBA" id="ARBA00023136"/>
    </source>
</evidence>
<keyword evidence="8 13" id="KW-1133">Transmembrane helix</keyword>
<feature type="transmembrane region" description="Helical" evidence="13">
    <location>
        <begin position="259"/>
        <end position="284"/>
    </location>
</feature>
<keyword evidence="6" id="KW-0533">Nickel</keyword>
<evidence type="ECO:0000256" key="6">
    <source>
        <dbReference type="ARBA" id="ARBA00022596"/>
    </source>
</evidence>
<feature type="transmembrane region" description="Helical" evidence="13">
    <location>
        <begin position="5"/>
        <end position="26"/>
    </location>
</feature>
<keyword evidence="9" id="KW-0406">Ion transport</keyword>
<feature type="transmembrane region" description="Helical" evidence="13">
    <location>
        <begin position="132"/>
        <end position="151"/>
    </location>
</feature>
<keyword evidence="11 13" id="KW-0472">Membrane</keyword>
<accession>A0A142G388</accession>
<protein>
    <recommendedName>
        <fullName evidence="13">Nickel/cobalt efflux system</fullName>
    </recommendedName>
</protein>
<feature type="transmembrane region" description="Helical" evidence="13">
    <location>
        <begin position="309"/>
        <end position="328"/>
    </location>
</feature>
<dbReference type="OMA" id="LLCWRAL"/>
<dbReference type="eggNOG" id="COG2215">
    <property type="taxonomic scope" value="Bacteria"/>
</dbReference>
<keyword evidence="5" id="KW-1003">Cell membrane</keyword>
<keyword evidence="12" id="KW-0170">Cobalt</keyword>
<evidence type="ECO:0000313" key="14">
    <source>
        <dbReference type="EMBL" id="AMQ95118.1"/>
    </source>
</evidence>
<organism evidence="15 17">
    <name type="scientific">Aggregatibacter actinomycetemcomitans</name>
    <name type="common">Actinobacillus actinomycetemcomitans</name>
    <name type="synonym">Haemophilus actinomycetemcomitans</name>
    <dbReference type="NCBI Taxonomy" id="714"/>
    <lineage>
        <taxon>Bacteria</taxon>
        <taxon>Pseudomonadati</taxon>
        <taxon>Pseudomonadota</taxon>
        <taxon>Gammaproteobacteria</taxon>
        <taxon>Pasteurellales</taxon>
        <taxon>Pasteurellaceae</taxon>
        <taxon>Aggregatibacter</taxon>
    </lineage>
</organism>
<dbReference type="RefSeq" id="WP_005551275.1">
    <property type="nucleotide sequence ID" value="NZ_CP012959.1"/>
</dbReference>
<feature type="transmembrane region" description="Helical" evidence="13">
    <location>
        <begin position="231"/>
        <end position="253"/>
    </location>
</feature>
<comment type="subcellular location">
    <subcellularLocation>
        <location evidence="2 13">Cell membrane</location>
        <topology evidence="2 13">Multi-pass membrane protein</topology>
    </subcellularLocation>
</comment>
<dbReference type="GO" id="GO:0015099">
    <property type="term" value="F:nickel cation transmembrane transporter activity"/>
    <property type="evidence" value="ECO:0007669"/>
    <property type="project" value="UniProtKB-UniRule"/>
</dbReference>
<evidence type="ECO:0000256" key="5">
    <source>
        <dbReference type="ARBA" id="ARBA00022475"/>
    </source>
</evidence>
<comment type="function">
    <text evidence="1">Efflux system for nickel and cobalt.</text>
</comment>
<evidence type="ECO:0000256" key="13">
    <source>
        <dbReference type="RuleBase" id="RU362101"/>
    </source>
</evidence>
<reference evidence="14 16" key="1">
    <citation type="submission" date="2015-10" db="EMBL/GenBank/DDBJ databases">
        <title>Tn-seq of a polymicrobial infection.</title>
        <authorList>
            <person name="Stacy A."/>
            <person name="Rumbaugh K.P."/>
            <person name="Whiteley M."/>
        </authorList>
    </citation>
    <scope>NUCLEOTIDE SEQUENCE [LARGE SCALE GENOMIC DNA]</scope>
    <source>
        <strain evidence="14 16">624</strain>
    </source>
</reference>
<dbReference type="EMBL" id="CP012959">
    <property type="protein sequence ID" value="AMQ95118.1"/>
    <property type="molecule type" value="Genomic_DNA"/>
</dbReference>
<dbReference type="Pfam" id="PF03824">
    <property type="entry name" value="NicO"/>
    <property type="match status" value="1"/>
</dbReference>
<dbReference type="GO" id="GO:0010045">
    <property type="term" value="P:response to nickel cation"/>
    <property type="evidence" value="ECO:0007669"/>
    <property type="project" value="TreeGrafter"/>
</dbReference>
<keyword evidence="7 13" id="KW-0812">Transmembrane</keyword>
<dbReference type="InterPro" id="IPR011541">
    <property type="entry name" value="Ni/Co_transpt_high_affinity"/>
</dbReference>
<evidence type="ECO:0000256" key="4">
    <source>
        <dbReference type="ARBA" id="ARBA00022448"/>
    </source>
</evidence>
<evidence type="ECO:0000256" key="8">
    <source>
        <dbReference type="ARBA" id="ARBA00022989"/>
    </source>
</evidence>
<dbReference type="Proteomes" id="UP000323012">
    <property type="component" value="Unassembled WGS sequence"/>
</dbReference>
<dbReference type="KEGG" id="aact:ACT75_01800"/>
<dbReference type="GO" id="GO:0046583">
    <property type="term" value="F:monoatomic cation efflux transmembrane transporter activity"/>
    <property type="evidence" value="ECO:0007669"/>
    <property type="project" value="TreeGrafter"/>
</dbReference>
<proteinExistence type="inferred from homology"/>
<dbReference type="EMBL" id="VSED01000001">
    <property type="protein sequence ID" value="TYA39953.1"/>
    <property type="molecule type" value="Genomic_DNA"/>
</dbReference>
<evidence type="ECO:0000313" key="17">
    <source>
        <dbReference type="Proteomes" id="UP000323012"/>
    </source>
</evidence>
<dbReference type="AlphaFoldDB" id="A0A142G388"/>
<evidence type="ECO:0000313" key="16">
    <source>
        <dbReference type="Proteomes" id="UP000072236"/>
    </source>
</evidence>
<feature type="transmembrane region" description="Helical" evidence="13">
    <location>
        <begin position="52"/>
        <end position="71"/>
    </location>
</feature>
<keyword evidence="3" id="KW-0171">Cobalt transport</keyword>
<feature type="transmembrane region" description="Helical" evidence="13">
    <location>
        <begin position="97"/>
        <end position="120"/>
    </location>
</feature>
<evidence type="ECO:0000313" key="15">
    <source>
        <dbReference type="EMBL" id="TYA39953.1"/>
    </source>
</evidence>
<evidence type="ECO:0000256" key="1">
    <source>
        <dbReference type="ARBA" id="ARBA00002510"/>
    </source>
</evidence>
<keyword evidence="4 13" id="KW-0813">Transport</keyword>
<gene>
    <name evidence="15" type="primary">zevB</name>
    <name evidence="14" type="ORF">ACT75_01800</name>
    <name evidence="15" type="ORF">FXB79_00155</name>
</gene>